<evidence type="ECO:0000313" key="2">
    <source>
        <dbReference type="EMBL" id="GIX98608.1"/>
    </source>
</evidence>
<feature type="region of interest" description="Disordered" evidence="1">
    <location>
        <begin position="1"/>
        <end position="60"/>
    </location>
</feature>
<sequence length="138" mass="15415">MDVLPEPPSPPQYPNLDRNVSNGISKEQEEGGGAASGGDDGNWSREKVSETSPSSVPETEFQLRRLQERWMVTSKRYLHEGGKIISRKKMFPASSLQSIKILKWLCLPTQLQHGEGTVRMVQLNTTLLTVINEARPVD</sequence>
<evidence type="ECO:0000256" key="1">
    <source>
        <dbReference type="SAM" id="MobiDB-lite"/>
    </source>
</evidence>
<feature type="compositionally biased region" description="Pro residues" evidence="1">
    <location>
        <begin position="1"/>
        <end position="13"/>
    </location>
</feature>
<comment type="caution">
    <text evidence="2">The sequence shown here is derived from an EMBL/GenBank/DDBJ whole genome shotgun (WGS) entry which is preliminary data.</text>
</comment>
<name>A0AAV4PNM2_9ARAC</name>
<keyword evidence="3" id="KW-1185">Reference proteome</keyword>
<gene>
    <name evidence="2" type="ORF">CDAR_580101</name>
</gene>
<feature type="compositionally biased region" description="Low complexity" evidence="1">
    <location>
        <begin position="50"/>
        <end position="60"/>
    </location>
</feature>
<dbReference type="Proteomes" id="UP001054837">
    <property type="component" value="Unassembled WGS sequence"/>
</dbReference>
<reference evidence="2 3" key="1">
    <citation type="submission" date="2021-06" db="EMBL/GenBank/DDBJ databases">
        <title>Caerostris darwini draft genome.</title>
        <authorList>
            <person name="Kono N."/>
            <person name="Arakawa K."/>
        </authorList>
    </citation>
    <scope>NUCLEOTIDE SEQUENCE [LARGE SCALE GENOMIC DNA]</scope>
</reference>
<proteinExistence type="predicted"/>
<feature type="compositionally biased region" description="Gly residues" evidence="1">
    <location>
        <begin position="31"/>
        <end position="40"/>
    </location>
</feature>
<dbReference type="EMBL" id="BPLQ01003196">
    <property type="protein sequence ID" value="GIX98608.1"/>
    <property type="molecule type" value="Genomic_DNA"/>
</dbReference>
<organism evidence="2 3">
    <name type="scientific">Caerostris darwini</name>
    <dbReference type="NCBI Taxonomy" id="1538125"/>
    <lineage>
        <taxon>Eukaryota</taxon>
        <taxon>Metazoa</taxon>
        <taxon>Ecdysozoa</taxon>
        <taxon>Arthropoda</taxon>
        <taxon>Chelicerata</taxon>
        <taxon>Arachnida</taxon>
        <taxon>Araneae</taxon>
        <taxon>Araneomorphae</taxon>
        <taxon>Entelegynae</taxon>
        <taxon>Araneoidea</taxon>
        <taxon>Araneidae</taxon>
        <taxon>Caerostris</taxon>
    </lineage>
</organism>
<protein>
    <submittedName>
        <fullName evidence="2">Uncharacterized protein</fullName>
    </submittedName>
</protein>
<accession>A0AAV4PNM2</accession>
<dbReference type="AlphaFoldDB" id="A0AAV4PNM2"/>
<evidence type="ECO:0000313" key="3">
    <source>
        <dbReference type="Proteomes" id="UP001054837"/>
    </source>
</evidence>